<sequence length="72" mass="8321">MQVRQVGVCTEPVLRITRQSVPDSIGGVYFERLPSRINGRDRKCLCQISECRSSNPTRIERTVFELARWPVE</sequence>
<protein>
    <submittedName>
        <fullName evidence="1">Uncharacterized protein</fullName>
    </submittedName>
</protein>
<dbReference type="HOGENOM" id="CLU_2719644_0_0_0"/>
<dbReference type="EMBL" id="BX294147">
    <property type="protein sequence ID" value="CAD78488.1"/>
    <property type="molecule type" value="Genomic_DNA"/>
</dbReference>
<dbReference type="EnsemblBacteria" id="CAD78488">
    <property type="protein sequence ID" value="CAD78488"/>
    <property type="gene ID" value="RB8143"/>
</dbReference>
<keyword evidence="2" id="KW-1185">Reference proteome</keyword>
<dbReference type="OrthoDB" id="9768323at2"/>
<reference evidence="1 2" key="1">
    <citation type="journal article" date="2003" name="Proc. Natl. Acad. Sci. U.S.A.">
        <title>Complete genome sequence of the marine planctomycete Pirellula sp. strain 1.</title>
        <authorList>
            <person name="Gloeckner F.O."/>
            <person name="Kube M."/>
            <person name="Bauer M."/>
            <person name="Teeling H."/>
            <person name="Lombardot T."/>
            <person name="Ludwig W."/>
            <person name="Gade D."/>
            <person name="Beck A."/>
            <person name="Borzym K."/>
            <person name="Heitmann K."/>
            <person name="Rabus R."/>
            <person name="Schlesner H."/>
            <person name="Amann R."/>
            <person name="Reinhardt R."/>
        </authorList>
    </citation>
    <scope>NUCLEOTIDE SEQUENCE [LARGE SCALE GENOMIC DNA]</scope>
    <source>
        <strain evidence="2">DSM 10527 / NCIMB 13988 / SH1</strain>
    </source>
</reference>
<name>Q7UG41_RHOBA</name>
<organism evidence="1 2">
    <name type="scientific">Rhodopirellula baltica (strain DSM 10527 / NCIMB 13988 / SH1)</name>
    <dbReference type="NCBI Taxonomy" id="243090"/>
    <lineage>
        <taxon>Bacteria</taxon>
        <taxon>Pseudomonadati</taxon>
        <taxon>Planctomycetota</taxon>
        <taxon>Planctomycetia</taxon>
        <taxon>Pirellulales</taxon>
        <taxon>Pirellulaceae</taxon>
        <taxon>Rhodopirellula</taxon>
    </lineage>
</organism>
<dbReference type="KEGG" id="rba:RB8143"/>
<gene>
    <name evidence="1" type="ordered locus">RB8143</name>
</gene>
<dbReference type="AlphaFoldDB" id="Q7UG41"/>
<evidence type="ECO:0000313" key="2">
    <source>
        <dbReference type="Proteomes" id="UP000001025"/>
    </source>
</evidence>
<evidence type="ECO:0000313" key="1">
    <source>
        <dbReference type="EMBL" id="CAD78488.1"/>
    </source>
</evidence>
<dbReference type="Proteomes" id="UP000001025">
    <property type="component" value="Chromosome"/>
</dbReference>
<dbReference type="InParanoid" id="Q7UG41"/>
<dbReference type="STRING" id="243090.RB8143"/>
<accession>Q7UG41</accession>
<proteinExistence type="predicted"/>